<evidence type="ECO:0000313" key="3">
    <source>
        <dbReference type="EMBL" id="ACV23315.1"/>
    </source>
</evidence>
<dbReference type="AlphaFoldDB" id="C7N193"/>
<accession>C7N193</accession>
<dbReference type="KEGG" id="shi:Shel_23050"/>
<feature type="transmembrane region" description="Helical" evidence="2">
    <location>
        <begin position="85"/>
        <end position="111"/>
    </location>
</feature>
<organism evidence="3 4">
    <name type="scientific">Slackia heliotrinireducens (strain ATCC 29202 / DSM 20476 / NCTC 11029 / RHS 1)</name>
    <name type="common">Peptococcus heliotrinreducens</name>
    <dbReference type="NCBI Taxonomy" id="471855"/>
    <lineage>
        <taxon>Bacteria</taxon>
        <taxon>Bacillati</taxon>
        <taxon>Actinomycetota</taxon>
        <taxon>Coriobacteriia</taxon>
        <taxon>Eggerthellales</taxon>
        <taxon>Eggerthellaceae</taxon>
        <taxon>Slackia</taxon>
    </lineage>
</organism>
<dbReference type="RefSeq" id="WP_012799415.1">
    <property type="nucleotide sequence ID" value="NC_013165.1"/>
</dbReference>
<dbReference type="STRING" id="471855.Shel_23050"/>
<sequence length="315" mass="34505">MWTRKELKEKGKWALKQNYWKAVLVGLLLMAISGSLFGGPAPGGSPIDDDNYTIETEADSVSVVDTENDLAYEIYTDSPMAGPEVAVLAASFGLVLLLVFAVLLVMSFFIFNPLMVGVQRFFLRDLNQRALVKEVAYGFDNNYRENVKTMFFRDLFIFLWSLLLIIPGIVKSYEYRMIPYLLADDPTMTKDVAFAESKRMMTGQKWNAFVLDLSFIGWCILSIFTLGILSIFYVAPYQAHTNAALYEKLRYGMPAPESVAAAPQPAAADPTAAAAAPVFVPAAQPPVPSFAATDAPVATQAENGESPVAPDGPQA</sequence>
<name>C7N193_SLAHD</name>
<reference evidence="3 4" key="1">
    <citation type="journal article" date="2009" name="Stand. Genomic Sci.">
        <title>Complete genome sequence of Slackia heliotrinireducens type strain (RHS 1).</title>
        <authorList>
            <person name="Pukall R."/>
            <person name="Lapidus A."/>
            <person name="Nolan M."/>
            <person name="Copeland A."/>
            <person name="Glavina Del Rio T."/>
            <person name="Lucas S."/>
            <person name="Chen F."/>
            <person name="Tice H."/>
            <person name="Cheng J.F."/>
            <person name="Chertkov O."/>
            <person name="Bruce D."/>
            <person name="Goodwin L."/>
            <person name="Kuske C."/>
            <person name="Brettin T."/>
            <person name="Detter J.C."/>
            <person name="Han C."/>
            <person name="Pitluck S."/>
            <person name="Pati A."/>
            <person name="Mavrommatis K."/>
            <person name="Ivanova N."/>
            <person name="Ovchinnikova G."/>
            <person name="Chen A."/>
            <person name="Palaniappan K."/>
            <person name="Schneider S."/>
            <person name="Rohde M."/>
            <person name="Chain P."/>
            <person name="D'haeseleer P."/>
            <person name="Goker M."/>
            <person name="Bristow J."/>
            <person name="Eisen J.A."/>
            <person name="Markowitz V."/>
            <person name="Kyrpides N.C."/>
            <person name="Klenk H.P."/>
            <person name="Hugenholtz P."/>
        </authorList>
    </citation>
    <scope>NUCLEOTIDE SEQUENCE [LARGE SCALE GENOMIC DNA]</scope>
    <source>
        <strain evidence="4">ATCC 29202 / DSM 20476 / NCTC 11029 / RHS 1</strain>
    </source>
</reference>
<dbReference type="PANTHER" id="PTHR40076:SF1">
    <property type="entry name" value="MEMBRANE PROTEIN"/>
    <property type="match status" value="1"/>
</dbReference>
<dbReference type="Proteomes" id="UP000002026">
    <property type="component" value="Chromosome"/>
</dbReference>
<feature type="transmembrane region" description="Helical" evidence="2">
    <location>
        <begin position="215"/>
        <end position="235"/>
    </location>
</feature>
<keyword evidence="4" id="KW-1185">Reference proteome</keyword>
<evidence type="ECO:0000256" key="1">
    <source>
        <dbReference type="SAM" id="MobiDB-lite"/>
    </source>
</evidence>
<gene>
    <name evidence="3" type="ordered locus">Shel_23050</name>
</gene>
<keyword evidence="2" id="KW-0472">Membrane</keyword>
<evidence type="ECO:0000313" key="4">
    <source>
        <dbReference type="Proteomes" id="UP000002026"/>
    </source>
</evidence>
<proteinExistence type="predicted"/>
<keyword evidence="2" id="KW-1133">Transmembrane helix</keyword>
<feature type="region of interest" description="Disordered" evidence="1">
    <location>
        <begin position="291"/>
        <end position="315"/>
    </location>
</feature>
<dbReference type="EMBL" id="CP001684">
    <property type="protein sequence ID" value="ACV23315.1"/>
    <property type="molecule type" value="Genomic_DNA"/>
</dbReference>
<evidence type="ECO:0000256" key="2">
    <source>
        <dbReference type="SAM" id="Phobius"/>
    </source>
</evidence>
<protein>
    <submittedName>
        <fullName evidence="3">Predicted integral membrane protein</fullName>
    </submittedName>
</protein>
<dbReference type="HOGENOM" id="CLU_045673_0_0_11"/>
<feature type="transmembrane region" description="Helical" evidence="2">
    <location>
        <begin position="151"/>
        <end position="170"/>
    </location>
</feature>
<dbReference type="InterPro" id="IPR010380">
    <property type="entry name" value="DUF975"/>
</dbReference>
<dbReference type="eggNOG" id="COG5523">
    <property type="taxonomic scope" value="Bacteria"/>
</dbReference>
<keyword evidence="2" id="KW-0812">Transmembrane</keyword>
<dbReference type="Pfam" id="PF06161">
    <property type="entry name" value="DUF975"/>
    <property type="match status" value="1"/>
</dbReference>
<dbReference type="PANTHER" id="PTHR40076">
    <property type="entry name" value="MEMBRANE PROTEIN-RELATED"/>
    <property type="match status" value="1"/>
</dbReference>